<accession>A0ABR0B1C7</accession>
<keyword evidence="2" id="KW-1185">Reference proteome</keyword>
<dbReference type="Proteomes" id="UP001234178">
    <property type="component" value="Unassembled WGS sequence"/>
</dbReference>
<protein>
    <submittedName>
        <fullName evidence="1">Uncharacterized protein</fullName>
    </submittedName>
</protein>
<comment type="caution">
    <text evidence="1">The sequence shown here is derived from an EMBL/GenBank/DDBJ whole genome shotgun (WGS) entry which is preliminary data.</text>
</comment>
<name>A0ABR0B1C7_9CRUS</name>
<evidence type="ECO:0000313" key="1">
    <source>
        <dbReference type="EMBL" id="KAK4035471.1"/>
    </source>
</evidence>
<gene>
    <name evidence="1" type="ORF">OUZ56_027560</name>
</gene>
<reference evidence="1 2" key="1">
    <citation type="journal article" date="2023" name="Nucleic Acids Res.">
        <title>The hologenome of Daphnia magna reveals possible DNA methylation and microbiome-mediated evolution of the host genome.</title>
        <authorList>
            <person name="Chaturvedi A."/>
            <person name="Li X."/>
            <person name="Dhandapani V."/>
            <person name="Marshall H."/>
            <person name="Kissane S."/>
            <person name="Cuenca-Cambronero M."/>
            <person name="Asole G."/>
            <person name="Calvet F."/>
            <person name="Ruiz-Romero M."/>
            <person name="Marangio P."/>
            <person name="Guigo R."/>
            <person name="Rago D."/>
            <person name="Mirbahai L."/>
            <person name="Eastwood N."/>
            <person name="Colbourne J.K."/>
            <person name="Zhou J."/>
            <person name="Mallon E."/>
            <person name="Orsini L."/>
        </authorList>
    </citation>
    <scope>NUCLEOTIDE SEQUENCE [LARGE SCALE GENOMIC DNA]</scope>
    <source>
        <strain evidence="1">LRV0_1</strain>
    </source>
</reference>
<sequence>MELVNICPYRVHEDEPEKADMTVRLLPSHSVAKAIFSVPCFLEKKPCKLHHRRLTLSQLYIEYPTD</sequence>
<organism evidence="1 2">
    <name type="scientific">Daphnia magna</name>
    <dbReference type="NCBI Taxonomy" id="35525"/>
    <lineage>
        <taxon>Eukaryota</taxon>
        <taxon>Metazoa</taxon>
        <taxon>Ecdysozoa</taxon>
        <taxon>Arthropoda</taxon>
        <taxon>Crustacea</taxon>
        <taxon>Branchiopoda</taxon>
        <taxon>Diplostraca</taxon>
        <taxon>Cladocera</taxon>
        <taxon>Anomopoda</taxon>
        <taxon>Daphniidae</taxon>
        <taxon>Daphnia</taxon>
    </lineage>
</organism>
<proteinExistence type="predicted"/>
<evidence type="ECO:0000313" key="2">
    <source>
        <dbReference type="Proteomes" id="UP001234178"/>
    </source>
</evidence>
<dbReference type="EMBL" id="JAOYFB010000040">
    <property type="protein sequence ID" value="KAK4035471.1"/>
    <property type="molecule type" value="Genomic_DNA"/>
</dbReference>